<feature type="region of interest" description="Disordered" evidence="1">
    <location>
        <begin position="41"/>
        <end position="63"/>
    </location>
</feature>
<sequence>MPVEPGQNTYLGLLLGPALAAKSRAERSLLKNAGAELAVEQRPGGGDFLEAPTWGQGDQGEAWATAPLPSADVLSGRLSCRSGVARRLHGAESWTWMEAQPTLARGETQDSRKQNSKEDVPGGTLLSRRG</sequence>
<comment type="caution">
    <text evidence="2">The sequence shown here is derived from an EMBL/GenBank/DDBJ whole genome shotgun (WGS) entry which is preliminary data.</text>
</comment>
<dbReference type="EMBL" id="JANPWB010000002">
    <property type="protein sequence ID" value="KAJ1206063.1"/>
    <property type="molecule type" value="Genomic_DNA"/>
</dbReference>
<name>A0AAV7W0C3_PLEWA</name>
<evidence type="ECO:0000256" key="1">
    <source>
        <dbReference type="SAM" id="MobiDB-lite"/>
    </source>
</evidence>
<organism evidence="2 3">
    <name type="scientific">Pleurodeles waltl</name>
    <name type="common">Iberian ribbed newt</name>
    <dbReference type="NCBI Taxonomy" id="8319"/>
    <lineage>
        <taxon>Eukaryota</taxon>
        <taxon>Metazoa</taxon>
        <taxon>Chordata</taxon>
        <taxon>Craniata</taxon>
        <taxon>Vertebrata</taxon>
        <taxon>Euteleostomi</taxon>
        <taxon>Amphibia</taxon>
        <taxon>Batrachia</taxon>
        <taxon>Caudata</taxon>
        <taxon>Salamandroidea</taxon>
        <taxon>Salamandridae</taxon>
        <taxon>Pleurodelinae</taxon>
        <taxon>Pleurodeles</taxon>
    </lineage>
</organism>
<evidence type="ECO:0000313" key="2">
    <source>
        <dbReference type="EMBL" id="KAJ1206063.1"/>
    </source>
</evidence>
<feature type="region of interest" description="Disordered" evidence="1">
    <location>
        <begin position="95"/>
        <end position="130"/>
    </location>
</feature>
<accession>A0AAV7W0C3</accession>
<protein>
    <submittedName>
        <fullName evidence="2">Uncharacterized protein</fullName>
    </submittedName>
</protein>
<reference evidence="2" key="1">
    <citation type="journal article" date="2022" name="bioRxiv">
        <title>Sequencing and chromosome-scale assembly of the giantPleurodeles waltlgenome.</title>
        <authorList>
            <person name="Brown T."/>
            <person name="Elewa A."/>
            <person name="Iarovenko S."/>
            <person name="Subramanian E."/>
            <person name="Araus A.J."/>
            <person name="Petzold A."/>
            <person name="Susuki M."/>
            <person name="Suzuki K.-i.T."/>
            <person name="Hayashi T."/>
            <person name="Toyoda A."/>
            <person name="Oliveira C."/>
            <person name="Osipova E."/>
            <person name="Leigh N.D."/>
            <person name="Simon A."/>
            <person name="Yun M.H."/>
        </authorList>
    </citation>
    <scope>NUCLEOTIDE SEQUENCE</scope>
    <source>
        <strain evidence="2">20211129_DDA</strain>
        <tissue evidence="2">Liver</tissue>
    </source>
</reference>
<feature type="compositionally biased region" description="Basic and acidic residues" evidence="1">
    <location>
        <begin position="107"/>
        <end position="120"/>
    </location>
</feature>
<gene>
    <name evidence="2" type="ORF">NDU88_001473</name>
</gene>
<proteinExistence type="predicted"/>
<dbReference type="AlphaFoldDB" id="A0AAV7W0C3"/>
<evidence type="ECO:0000313" key="3">
    <source>
        <dbReference type="Proteomes" id="UP001066276"/>
    </source>
</evidence>
<keyword evidence="3" id="KW-1185">Reference proteome</keyword>
<dbReference type="Proteomes" id="UP001066276">
    <property type="component" value="Chromosome 1_2"/>
</dbReference>